<dbReference type="Proteomes" id="UP000241808">
    <property type="component" value="Unassembled WGS sequence"/>
</dbReference>
<evidence type="ECO:0000313" key="3">
    <source>
        <dbReference type="EMBL" id="PTM48099.1"/>
    </source>
</evidence>
<feature type="domain" description="GST C-terminal" evidence="2">
    <location>
        <begin position="85"/>
        <end position="215"/>
    </location>
</feature>
<dbReference type="PROSITE" id="PS50404">
    <property type="entry name" value="GST_NTER"/>
    <property type="match status" value="1"/>
</dbReference>
<dbReference type="GO" id="GO:0016740">
    <property type="term" value="F:transferase activity"/>
    <property type="evidence" value="ECO:0007669"/>
    <property type="project" value="UniProtKB-KW"/>
</dbReference>
<evidence type="ECO:0000259" key="1">
    <source>
        <dbReference type="PROSITE" id="PS50404"/>
    </source>
</evidence>
<name>A0A2T4YWC2_9HYPH</name>
<keyword evidence="3" id="KW-0808">Transferase</keyword>
<dbReference type="OrthoDB" id="9810080at2"/>
<dbReference type="Gene3D" id="3.40.30.10">
    <property type="entry name" value="Glutaredoxin"/>
    <property type="match status" value="1"/>
</dbReference>
<sequence>MITLYHCLSARSFRPLWALEEMGLPYALKVLPFPPRAFAKEYFDVNVLGTVPFLIDGDTRMSESAAICEYLAVRHGPSPLAVRPDEADYGLWLNWLHQSDATLTFPQALVLRYGRFEPAERRQPQVVEDYAKWFHGRLRMLDAHLLKHEWLAAGRFTMADVAVGYALMLSESTGLAKDLQPQTAAYWGRLKGRDGFRRALAAQDKAAAEQGVKPAI</sequence>
<reference evidence="3 4" key="1">
    <citation type="submission" date="2018-04" db="EMBL/GenBank/DDBJ databases">
        <title>Genomic Encyclopedia of Archaeal and Bacterial Type Strains, Phase II (KMG-II): from individual species to whole genera.</title>
        <authorList>
            <person name="Goeker M."/>
        </authorList>
    </citation>
    <scope>NUCLEOTIDE SEQUENCE [LARGE SCALE GENOMIC DNA]</scope>
    <source>
        <strain evidence="3 4">DSM 25521</strain>
    </source>
</reference>
<evidence type="ECO:0000259" key="2">
    <source>
        <dbReference type="PROSITE" id="PS50405"/>
    </source>
</evidence>
<feature type="domain" description="GST N-terminal" evidence="1">
    <location>
        <begin position="1"/>
        <end position="79"/>
    </location>
</feature>
<dbReference type="InterPro" id="IPR004045">
    <property type="entry name" value="Glutathione_S-Trfase_N"/>
</dbReference>
<dbReference type="EMBL" id="PZZL01000028">
    <property type="protein sequence ID" value="PTM48099.1"/>
    <property type="molecule type" value="Genomic_DNA"/>
</dbReference>
<dbReference type="SFLD" id="SFLDG01150">
    <property type="entry name" value="Main.1:_Beta-like"/>
    <property type="match status" value="1"/>
</dbReference>
<dbReference type="PANTHER" id="PTHR44051:SF21">
    <property type="entry name" value="GLUTATHIONE S-TRANSFERASE FAMILY PROTEIN"/>
    <property type="match status" value="1"/>
</dbReference>
<dbReference type="SFLD" id="SFLDS00019">
    <property type="entry name" value="Glutathione_Transferase_(cytos"/>
    <property type="match status" value="1"/>
</dbReference>
<protein>
    <submittedName>
        <fullName evidence="3">Glutathione S-transferase</fullName>
    </submittedName>
</protein>
<dbReference type="InterPro" id="IPR010987">
    <property type="entry name" value="Glutathione-S-Trfase_C-like"/>
</dbReference>
<proteinExistence type="predicted"/>
<comment type="caution">
    <text evidence="3">The sequence shown here is derived from an EMBL/GenBank/DDBJ whole genome shotgun (WGS) entry which is preliminary data.</text>
</comment>
<dbReference type="SUPFAM" id="SSF47616">
    <property type="entry name" value="GST C-terminal domain-like"/>
    <property type="match status" value="1"/>
</dbReference>
<accession>A0A2T4YWC2</accession>
<dbReference type="InterPro" id="IPR036249">
    <property type="entry name" value="Thioredoxin-like_sf"/>
</dbReference>
<dbReference type="CDD" id="cd03046">
    <property type="entry name" value="GST_N_GTT1_like"/>
    <property type="match status" value="1"/>
</dbReference>
<dbReference type="PROSITE" id="PS50405">
    <property type="entry name" value="GST_CTER"/>
    <property type="match status" value="1"/>
</dbReference>
<dbReference type="Gene3D" id="1.20.1050.10">
    <property type="match status" value="1"/>
</dbReference>
<dbReference type="InterPro" id="IPR040079">
    <property type="entry name" value="Glutathione_S-Trfase"/>
</dbReference>
<dbReference type="InterPro" id="IPR036282">
    <property type="entry name" value="Glutathione-S-Trfase_C_sf"/>
</dbReference>
<dbReference type="Pfam" id="PF13409">
    <property type="entry name" value="GST_N_2"/>
    <property type="match status" value="1"/>
</dbReference>
<dbReference type="SUPFAM" id="SSF52833">
    <property type="entry name" value="Thioredoxin-like"/>
    <property type="match status" value="1"/>
</dbReference>
<organism evidence="3 4">
    <name type="scientific">Phreatobacter oligotrophus</name>
    <dbReference type="NCBI Taxonomy" id="1122261"/>
    <lineage>
        <taxon>Bacteria</taxon>
        <taxon>Pseudomonadati</taxon>
        <taxon>Pseudomonadota</taxon>
        <taxon>Alphaproteobacteria</taxon>
        <taxon>Hyphomicrobiales</taxon>
        <taxon>Phreatobacteraceae</taxon>
        <taxon>Phreatobacter</taxon>
    </lineage>
</organism>
<dbReference type="SFLD" id="SFLDG00358">
    <property type="entry name" value="Main_(cytGST)"/>
    <property type="match status" value="1"/>
</dbReference>
<gene>
    <name evidence="3" type="ORF">C8P69_12810</name>
</gene>
<keyword evidence="4" id="KW-1185">Reference proteome</keyword>
<dbReference type="RefSeq" id="WP_108179675.1">
    <property type="nucleotide sequence ID" value="NZ_PZZL01000028.1"/>
</dbReference>
<dbReference type="PANTHER" id="PTHR44051">
    <property type="entry name" value="GLUTATHIONE S-TRANSFERASE-RELATED"/>
    <property type="match status" value="1"/>
</dbReference>
<dbReference type="AlphaFoldDB" id="A0A2T4YWC2"/>
<evidence type="ECO:0000313" key="4">
    <source>
        <dbReference type="Proteomes" id="UP000241808"/>
    </source>
</evidence>